<proteinExistence type="predicted"/>
<gene>
    <name evidence="1" type="ORF">HUG12_15560</name>
</gene>
<protein>
    <submittedName>
        <fullName evidence="1">Uncharacterized protein</fullName>
    </submittedName>
</protein>
<dbReference type="Proteomes" id="UP000509626">
    <property type="component" value="Chromosome"/>
</dbReference>
<accession>A0A7D5LBX1</accession>
<dbReference type="RefSeq" id="WP_179269657.1">
    <property type="nucleotide sequence ID" value="NZ_CP058579.1"/>
</dbReference>
<name>A0A7D5LBX1_9EURY</name>
<keyword evidence="2" id="KW-1185">Reference proteome</keyword>
<dbReference type="OrthoDB" id="190827at2157"/>
<sequence>MPLRNLLWSSDTLPATSSNLLDPTAIVDRAGLGSRQSWYEYREELLDSGLIVEDGHAGNSPLYRVATSDEEGDPRGEWLRDLEDYTGAVYRDGERPSR</sequence>
<dbReference type="KEGG" id="halu:HUG12_15560"/>
<evidence type="ECO:0000313" key="2">
    <source>
        <dbReference type="Proteomes" id="UP000509626"/>
    </source>
</evidence>
<dbReference type="EMBL" id="CP058579">
    <property type="protein sequence ID" value="QLG63072.1"/>
    <property type="molecule type" value="Genomic_DNA"/>
</dbReference>
<organism evidence="1 2">
    <name type="scientific">Halorarum salinum</name>
    <dbReference type="NCBI Taxonomy" id="2743089"/>
    <lineage>
        <taxon>Archaea</taxon>
        <taxon>Methanobacteriati</taxon>
        <taxon>Methanobacteriota</taxon>
        <taxon>Stenosarchaea group</taxon>
        <taxon>Halobacteria</taxon>
        <taxon>Halobacteriales</taxon>
        <taxon>Haloferacaceae</taxon>
        <taxon>Halorarum</taxon>
    </lineage>
</organism>
<evidence type="ECO:0000313" key="1">
    <source>
        <dbReference type="EMBL" id="QLG63072.1"/>
    </source>
</evidence>
<reference evidence="1 2" key="1">
    <citation type="submission" date="2020-06" db="EMBL/GenBank/DDBJ databases">
        <title>NJ-3-1, isolated from saline soil.</title>
        <authorList>
            <person name="Cui H.L."/>
            <person name="Shi X."/>
        </authorList>
    </citation>
    <scope>NUCLEOTIDE SEQUENCE [LARGE SCALE GENOMIC DNA]</scope>
    <source>
        <strain evidence="1 2">NJ-3-1</strain>
    </source>
</reference>
<dbReference type="AlphaFoldDB" id="A0A7D5LBX1"/>
<dbReference type="GeneID" id="56038905"/>